<evidence type="ECO:0000256" key="1">
    <source>
        <dbReference type="SAM" id="Phobius"/>
    </source>
</evidence>
<evidence type="ECO:0000313" key="3">
    <source>
        <dbReference type="Proteomes" id="UP001174909"/>
    </source>
</evidence>
<protein>
    <submittedName>
        <fullName evidence="2">Uncharacterized protein</fullName>
    </submittedName>
</protein>
<dbReference type="Proteomes" id="UP001174909">
    <property type="component" value="Unassembled WGS sequence"/>
</dbReference>
<keyword evidence="1" id="KW-0472">Membrane</keyword>
<reference evidence="2" key="1">
    <citation type="submission" date="2023-03" db="EMBL/GenBank/DDBJ databases">
        <authorList>
            <person name="Steffen K."/>
            <person name="Cardenas P."/>
        </authorList>
    </citation>
    <scope>NUCLEOTIDE SEQUENCE</scope>
</reference>
<sequence>MGRGVSRALADQLHQGVPEEMVRPLQWTPLRFYTHSLPALGPIVVCVLAMLLQVVSYIWCSKGLWIYMHTSPL</sequence>
<organism evidence="2 3">
    <name type="scientific">Geodia barretti</name>
    <name type="common">Barrett's horny sponge</name>
    <dbReference type="NCBI Taxonomy" id="519541"/>
    <lineage>
        <taxon>Eukaryota</taxon>
        <taxon>Metazoa</taxon>
        <taxon>Porifera</taxon>
        <taxon>Demospongiae</taxon>
        <taxon>Heteroscleromorpha</taxon>
        <taxon>Tetractinellida</taxon>
        <taxon>Astrophorina</taxon>
        <taxon>Geodiidae</taxon>
        <taxon>Geodia</taxon>
    </lineage>
</organism>
<proteinExistence type="predicted"/>
<evidence type="ECO:0000313" key="2">
    <source>
        <dbReference type="EMBL" id="CAI8050972.1"/>
    </source>
</evidence>
<comment type="caution">
    <text evidence="2">The sequence shown here is derived from an EMBL/GenBank/DDBJ whole genome shotgun (WGS) entry which is preliminary data.</text>
</comment>
<name>A0AA35TN77_GEOBA</name>
<keyword evidence="3" id="KW-1185">Reference proteome</keyword>
<dbReference type="AlphaFoldDB" id="A0AA35TN77"/>
<accession>A0AA35TN77</accession>
<keyword evidence="1" id="KW-1133">Transmembrane helix</keyword>
<feature type="transmembrane region" description="Helical" evidence="1">
    <location>
        <begin position="39"/>
        <end position="60"/>
    </location>
</feature>
<gene>
    <name evidence="2" type="ORF">GBAR_LOCUS27953</name>
</gene>
<dbReference type="EMBL" id="CASHTH010003891">
    <property type="protein sequence ID" value="CAI8050972.1"/>
    <property type="molecule type" value="Genomic_DNA"/>
</dbReference>
<keyword evidence="1" id="KW-0812">Transmembrane</keyword>